<feature type="domain" description="Lon proteolytic" evidence="16">
    <location>
        <begin position="646"/>
        <end position="830"/>
    </location>
</feature>
<dbReference type="Proteomes" id="UP001209878">
    <property type="component" value="Unassembled WGS sequence"/>
</dbReference>
<dbReference type="SUPFAM" id="SSF52540">
    <property type="entry name" value="P-loop containing nucleoside triphosphate hydrolases"/>
    <property type="match status" value="1"/>
</dbReference>
<evidence type="ECO:0000256" key="10">
    <source>
        <dbReference type="HAMAP-Rule" id="MF_03121"/>
    </source>
</evidence>
<dbReference type="GO" id="GO:0006515">
    <property type="term" value="P:protein quality control for misfolded or incompletely synthesized proteins"/>
    <property type="evidence" value="ECO:0007669"/>
    <property type="project" value="UniProtKB-UniRule"/>
</dbReference>
<name>A0AAD9NAE3_RIDPI</name>
<dbReference type="InterPro" id="IPR008268">
    <property type="entry name" value="Peptidase_S16_AS"/>
</dbReference>
<feature type="short sequence motif" description="Microbody targeting signal" evidence="10">
    <location>
        <begin position="844"/>
        <end position="846"/>
    </location>
</feature>
<dbReference type="SUPFAM" id="SSF54211">
    <property type="entry name" value="Ribosomal protein S5 domain 2-like"/>
    <property type="match status" value="1"/>
</dbReference>
<dbReference type="InterPro" id="IPR046336">
    <property type="entry name" value="Lon_prtase_N_sf"/>
</dbReference>
<feature type="domain" description="Lon N-terminal" evidence="17">
    <location>
        <begin position="11"/>
        <end position="218"/>
    </location>
</feature>
<dbReference type="AlphaFoldDB" id="A0AAD9NAE3"/>
<feature type="active site" evidence="10 12">
    <location>
        <position position="736"/>
    </location>
</feature>
<dbReference type="Pfam" id="PF00004">
    <property type="entry name" value="AAA"/>
    <property type="match status" value="1"/>
</dbReference>
<keyword evidence="3 10" id="KW-0645">Protease</keyword>
<comment type="subcellular location">
    <subcellularLocation>
        <location evidence="1 10">Peroxisome matrix</location>
    </subcellularLocation>
</comment>
<proteinExistence type="inferred from homology"/>
<dbReference type="EC" id="3.4.21.-" evidence="10"/>
<keyword evidence="8" id="KW-0346">Stress response</keyword>
<keyword evidence="7 10" id="KW-0067">ATP-binding</keyword>
<keyword evidence="5 10" id="KW-0378">Hydrolase</keyword>
<comment type="similarity">
    <text evidence="10 11 14 15">Belongs to the peptidase S16 family.</text>
</comment>
<evidence type="ECO:0000313" key="18">
    <source>
        <dbReference type="EMBL" id="KAK2160931.1"/>
    </source>
</evidence>
<dbReference type="InterPro" id="IPR054594">
    <property type="entry name" value="Lon_lid"/>
</dbReference>
<evidence type="ECO:0000256" key="5">
    <source>
        <dbReference type="ARBA" id="ARBA00022801"/>
    </source>
</evidence>
<dbReference type="FunFam" id="3.40.50.300:FF:000382">
    <property type="entry name" value="Lon protease homolog 2, peroxisomal"/>
    <property type="match status" value="1"/>
</dbReference>
<keyword evidence="4 10" id="KW-0547">Nucleotide-binding</keyword>
<dbReference type="GO" id="GO:0005524">
    <property type="term" value="F:ATP binding"/>
    <property type="evidence" value="ECO:0007669"/>
    <property type="project" value="UniProtKB-UniRule"/>
</dbReference>
<dbReference type="SMART" id="SM00464">
    <property type="entry name" value="LON"/>
    <property type="match status" value="1"/>
</dbReference>
<dbReference type="GO" id="GO:0016887">
    <property type="term" value="F:ATP hydrolysis activity"/>
    <property type="evidence" value="ECO:0007669"/>
    <property type="project" value="UniProtKB-UniRule"/>
</dbReference>
<dbReference type="Pfam" id="PF02190">
    <property type="entry name" value="LON_substr_bdg"/>
    <property type="match status" value="1"/>
</dbReference>
<evidence type="ECO:0000256" key="12">
    <source>
        <dbReference type="PIRSR" id="PIRSR001174-1"/>
    </source>
</evidence>
<dbReference type="Pfam" id="PF22667">
    <property type="entry name" value="Lon_lid"/>
    <property type="match status" value="1"/>
</dbReference>
<dbReference type="NCBIfam" id="TIGR00763">
    <property type="entry name" value="lon"/>
    <property type="match status" value="1"/>
</dbReference>
<dbReference type="InterPro" id="IPR014721">
    <property type="entry name" value="Ribsml_uS5_D2-typ_fold_subgr"/>
</dbReference>
<dbReference type="PRINTS" id="PR00830">
    <property type="entry name" value="ENDOLAPTASE"/>
</dbReference>
<evidence type="ECO:0000256" key="1">
    <source>
        <dbReference type="ARBA" id="ARBA00004253"/>
    </source>
</evidence>
<evidence type="ECO:0000259" key="17">
    <source>
        <dbReference type="PROSITE" id="PS51787"/>
    </source>
</evidence>
<dbReference type="PROSITE" id="PS01046">
    <property type="entry name" value="LON_SER"/>
    <property type="match status" value="1"/>
</dbReference>
<evidence type="ECO:0000256" key="6">
    <source>
        <dbReference type="ARBA" id="ARBA00022825"/>
    </source>
</evidence>
<dbReference type="PANTHER" id="PTHR10046">
    <property type="entry name" value="ATP DEPENDENT LON PROTEASE FAMILY MEMBER"/>
    <property type="match status" value="1"/>
</dbReference>
<dbReference type="HAMAP" id="MF_03121">
    <property type="entry name" value="lonp2_euk"/>
    <property type="match status" value="1"/>
</dbReference>
<dbReference type="PROSITE" id="PS51787">
    <property type="entry name" value="LON_N"/>
    <property type="match status" value="1"/>
</dbReference>
<evidence type="ECO:0000256" key="4">
    <source>
        <dbReference type="ARBA" id="ARBA00022741"/>
    </source>
</evidence>
<evidence type="ECO:0000256" key="8">
    <source>
        <dbReference type="ARBA" id="ARBA00023016"/>
    </source>
</evidence>
<feature type="binding site" evidence="10 13">
    <location>
        <begin position="376"/>
        <end position="383"/>
    </location>
    <ligand>
        <name>ATP</name>
        <dbReference type="ChEBI" id="CHEBI:30616"/>
    </ligand>
</feature>
<dbReference type="PROSITE" id="PS51786">
    <property type="entry name" value="LON_PROTEOLYTIC"/>
    <property type="match status" value="1"/>
</dbReference>
<dbReference type="GO" id="GO:0016558">
    <property type="term" value="P:protein import into peroxisome matrix"/>
    <property type="evidence" value="ECO:0007669"/>
    <property type="project" value="UniProtKB-UniRule"/>
</dbReference>
<evidence type="ECO:0000256" key="11">
    <source>
        <dbReference type="PIRNR" id="PIRNR001174"/>
    </source>
</evidence>
<evidence type="ECO:0000313" key="19">
    <source>
        <dbReference type="Proteomes" id="UP001209878"/>
    </source>
</evidence>
<dbReference type="InterPro" id="IPR003593">
    <property type="entry name" value="AAA+_ATPase"/>
</dbReference>
<dbReference type="InterPro" id="IPR015947">
    <property type="entry name" value="PUA-like_sf"/>
</dbReference>
<protein>
    <recommendedName>
        <fullName evidence="10">Lon protease homolog 2, peroxisomal</fullName>
        <ecNumber evidence="10">3.4.21.-</ecNumber>
    </recommendedName>
</protein>
<sequence length="846" mass="93132">MATSIEVPRRLPLLLVADNVLLPGSSMRIPVRSLRNMNMVKSRLLRHSTLGSTIIGVVLKEPGIETDEFMLHPIGTAAVAVQVTGTNWPEPSYTLLVTGLCRFKIEEVLQETPYPVARVAQLENVPADDNDDLKNNLELGNLVDTFREHAVELVNMLDVSVPVVAKLKKMLDNVPSQQLPDICVSIVKASLAEKVQVLDAVDLAERFRKTLPLLMRQIEGLKLLQKSHAHKLTIAPRKSSRGKTLNVRKALERLEEGRTRDTDESEELDEIVELENKIQTAGLTPVADKAASRELKRLKNMPQQMPEHAMIRNYLELMVELPWNKTTPDSLDIAQARKDLDTDHYGLDKLKKRVIEYLAVRQLKNTLKGPILCFVGPPGVGKTSIGRSIAQTLGREFYRIALGGVCDQSDVRGHRRTYIGSMPGRIIQGLKLVGVKNPVFLLDEIDKLGTSLHGDPAAALLEVLDPEQNHAFVDHYLNVPFDLSQVLFIATANTTATVPPALLDRMELVQISGYTYDEKTHIAMRHLIPKQLGEHGLTSDMINIPEDSIKVIVSDYTREAGVRTLERRIAAVCRAVAVRVTEYNTRKRVPPSGEVGSENKDAGEVVDVVDASAINLPPEMPIVIDEHALEDILGPAMYESEMSERLSQPGVAVGLAWTVMGGEIMFVEATKMEGEGKLTLTGQLGDVMKESASLALNWVRSHAHQLDIETPHRDLLENTDIHIHFPAGAVMKDGPSAGVTIVTVLVSLFTGRCVRSDTAMTGEVTLRGLVLAIGGVKAKVLAAHRAGISRVILPRRNEKDLHEVPVNIKKELSFVLVSRLEDVLHAAFDDGFPKLTAASPLLPSKI</sequence>
<keyword evidence="9 10" id="KW-0576">Peroxisome</keyword>
<dbReference type="SUPFAM" id="SSF88697">
    <property type="entry name" value="PUA domain-like"/>
    <property type="match status" value="1"/>
</dbReference>
<evidence type="ECO:0000256" key="2">
    <source>
        <dbReference type="ARBA" id="ARBA00022490"/>
    </source>
</evidence>
<keyword evidence="6 10" id="KW-0720">Serine protease</keyword>
<evidence type="ECO:0000259" key="16">
    <source>
        <dbReference type="PROSITE" id="PS51786"/>
    </source>
</evidence>
<comment type="caution">
    <text evidence="18">The sequence shown here is derived from an EMBL/GenBank/DDBJ whole genome shotgun (WGS) entry which is preliminary data.</text>
</comment>
<dbReference type="Gene3D" id="1.20.58.1480">
    <property type="match status" value="1"/>
</dbReference>
<dbReference type="FunFam" id="2.30.130.40:FF:000003">
    <property type="entry name" value="Lon protease homolog 2, peroxisomal"/>
    <property type="match status" value="1"/>
</dbReference>
<dbReference type="InterPro" id="IPR003959">
    <property type="entry name" value="ATPase_AAA_core"/>
</dbReference>
<dbReference type="Gene3D" id="2.30.130.40">
    <property type="entry name" value="LON domain-like"/>
    <property type="match status" value="1"/>
</dbReference>
<dbReference type="GO" id="GO:0004176">
    <property type="term" value="F:ATP-dependent peptidase activity"/>
    <property type="evidence" value="ECO:0007669"/>
    <property type="project" value="UniProtKB-UniRule"/>
</dbReference>
<evidence type="ECO:0000256" key="9">
    <source>
        <dbReference type="ARBA" id="ARBA00023140"/>
    </source>
</evidence>
<dbReference type="InterPro" id="IPR027417">
    <property type="entry name" value="P-loop_NTPase"/>
</dbReference>
<dbReference type="FunFam" id="1.20.5.5270:FF:000002">
    <property type="entry name" value="Lon protease homolog"/>
    <property type="match status" value="1"/>
</dbReference>
<dbReference type="GO" id="GO:0004252">
    <property type="term" value="F:serine-type endopeptidase activity"/>
    <property type="evidence" value="ECO:0007669"/>
    <property type="project" value="UniProtKB-UniRule"/>
</dbReference>
<dbReference type="InterPro" id="IPR003111">
    <property type="entry name" value="Lon_prtase_N"/>
</dbReference>
<dbReference type="InterPro" id="IPR027501">
    <property type="entry name" value="Lonp2_euk"/>
</dbReference>
<comment type="function">
    <text evidence="10">ATP-dependent serine protease that mediates the selective degradation of misfolded and unassembled polypeptides in the peroxisomal matrix. Necessary for type 2 peroxisome targeting signal (PTS2)-containing protein processing and facilitates peroxisome matrix protein import.</text>
</comment>
<dbReference type="EMBL" id="JAODUO010001616">
    <property type="protein sequence ID" value="KAK2160931.1"/>
    <property type="molecule type" value="Genomic_DNA"/>
</dbReference>
<dbReference type="InterPro" id="IPR027065">
    <property type="entry name" value="Lon_Prtase"/>
</dbReference>
<gene>
    <name evidence="18" type="ORF">NP493_1617g00041</name>
</gene>
<evidence type="ECO:0000256" key="14">
    <source>
        <dbReference type="PROSITE-ProRule" id="PRU01122"/>
    </source>
</evidence>
<organism evidence="18 19">
    <name type="scientific">Ridgeia piscesae</name>
    <name type="common">Tubeworm</name>
    <dbReference type="NCBI Taxonomy" id="27915"/>
    <lineage>
        <taxon>Eukaryota</taxon>
        <taxon>Metazoa</taxon>
        <taxon>Spiralia</taxon>
        <taxon>Lophotrochozoa</taxon>
        <taxon>Annelida</taxon>
        <taxon>Polychaeta</taxon>
        <taxon>Sedentaria</taxon>
        <taxon>Canalipalpata</taxon>
        <taxon>Sabellida</taxon>
        <taxon>Siboglinidae</taxon>
        <taxon>Ridgeia</taxon>
    </lineage>
</organism>
<dbReference type="PIRSF" id="PIRSF001174">
    <property type="entry name" value="Lon_proteas"/>
    <property type="match status" value="1"/>
</dbReference>
<dbReference type="Gene3D" id="3.30.230.10">
    <property type="match status" value="1"/>
</dbReference>
<keyword evidence="19" id="KW-1185">Reference proteome</keyword>
<evidence type="ECO:0000256" key="13">
    <source>
        <dbReference type="PIRSR" id="PIRSR001174-2"/>
    </source>
</evidence>
<dbReference type="Gene3D" id="1.20.5.5270">
    <property type="match status" value="1"/>
</dbReference>
<dbReference type="Gene3D" id="1.10.8.60">
    <property type="match status" value="1"/>
</dbReference>
<dbReference type="Gene3D" id="3.40.50.300">
    <property type="entry name" value="P-loop containing nucleotide triphosphate hydrolases"/>
    <property type="match status" value="1"/>
</dbReference>
<dbReference type="SMART" id="SM00382">
    <property type="entry name" value="AAA"/>
    <property type="match status" value="1"/>
</dbReference>
<dbReference type="GO" id="GO:0016485">
    <property type="term" value="P:protein processing"/>
    <property type="evidence" value="ECO:0007669"/>
    <property type="project" value="UniProtKB-UniRule"/>
</dbReference>
<dbReference type="FunFam" id="3.30.230.10:FF:000019">
    <property type="entry name" value="Lon protease homolog 2, peroxisomal"/>
    <property type="match status" value="1"/>
</dbReference>
<dbReference type="Pfam" id="PF05362">
    <property type="entry name" value="Lon_C"/>
    <property type="match status" value="1"/>
</dbReference>
<dbReference type="GO" id="GO:0005782">
    <property type="term" value="C:peroxisomal matrix"/>
    <property type="evidence" value="ECO:0007669"/>
    <property type="project" value="UniProtKB-SubCell"/>
</dbReference>
<dbReference type="InterPro" id="IPR004815">
    <property type="entry name" value="Lon_bac/euk-typ"/>
</dbReference>
<evidence type="ECO:0000256" key="3">
    <source>
        <dbReference type="ARBA" id="ARBA00022670"/>
    </source>
</evidence>
<dbReference type="CDD" id="cd19500">
    <property type="entry name" value="RecA-like_Lon"/>
    <property type="match status" value="1"/>
</dbReference>
<dbReference type="InterPro" id="IPR008269">
    <property type="entry name" value="Lon_proteolytic"/>
</dbReference>
<evidence type="ECO:0000256" key="7">
    <source>
        <dbReference type="ARBA" id="ARBA00022840"/>
    </source>
</evidence>
<dbReference type="InterPro" id="IPR020568">
    <property type="entry name" value="Ribosomal_Su5_D2-typ_SF"/>
</dbReference>
<keyword evidence="2" id="KW-0963">Cytoplasm</keyword>
<feature type="active site" evidence="10 12">
    <location>
        <position position="779"/>
    </location>
</feature>
<evidence type="ECO:0000256" key="15">
    <source>
        <dbReference type="RuleBase" id="RU000591"/>
    </source>
</evidence>
<reference evidence="18" key="1">
    <citation type="journal article" date="2023" name="Mol. Biol. Evol.">
        <title>Third-Generation Sequencing Reveals the Adaptive Role of the Epigenome in Three Deep-Sea Polychaetes.</title>
        <authorList>
            <person name="Perez M."/>
            <person name="Aroh O."/>
            <person name="Sun Y."/>
            <person name="Lan Y."/>
            <person name="Juniper S.K."/>
            <person name="Young C.R."/>
            <person name="Angers B."/>
            <person name="Qian P.Y."/>
        </authorList>
    </citation>
    <scope>NUCLEOTIDE SEQUENCE</scope>
    <source>
        <strain evidence="18">R07B-5</strain>
    </source>
</reference>
<accession>A0AAD9NAE3</accession>